<accession>L5LHA6</accession>
<keyword evidence="2" id="KW-1185">Reference proteome</keyword>
<dbReference type="EMBL" id="KB111734">
    <property type="protein sequence ID" value="ELK25577.1"/>
    <property type="molecule type" value="Genomic_DNA"/>
</dbReference>
<dbReference type="AlphaFoldDB" id="L5LHA6"/>
<protein>
    <submittedName>
        <fullName evidence="1">Uncharacterized protein</fullName>
    </submittedName>
</protein>
<dbReference type="Proteomes" id="UP000010556">
    <property type="component" value="Unassembled WGS sequence"/>
</dbReference>
<evidence type="ECO:0000313" key="2">
    <source>
        <dbReference type="Proteomes" id="UP000010556"/>
    </source>
</evidence>
<evidence type="ECO:0000313" key="1">
    <source>
        <dbReference type="EMBL" id="ELK25577.1"/>
    </source>
</evidence>
<name>L5LHA6_MYODS</name>
<reference evidence="2" key="1">
    <citation type="journal article" date="2013" name="Science">
        <title>Comparative analysis of bat genomes provides insight into the evolution of flight and immunity.</title>
        <authorList>
            <person name="Zhang G."/>
            <person name="Cowled C."/>
            <person name="Shi Z."/>
            <person name="Huang Z."/>
            <person name="Bishop-Lilly K.A."/>
            <person name="Fang X."/>
            <person name="Wynne J.W."/>
            <person name="Xiong Z."/>
            <person name="Baker M.L."/>
            <person name="Zhao W."/>
            <person name="Tachedjian M."/>
            <person name="Zhu Y."/>
            <person name="Zhou P."/>
            <person name="Jiang X."/>
            <person name="Ng J."/>
            <person name="Yang L."/>
            <person name="Wu L."/>
            <person name="Xiao J."/>
            <person name="Feng Y."/>
            <person name="Chen Y."/>
            <person name="Sun X."/>
            <person name="Zhang Y."/>
            <person name="Marsh G.A."/>
            <person name="Crameri G."/>
            <person name="Broder C.C."/>
            <person name="Frey K.G."/>
            <person name="Wang L.F."/>
            <person name="Wang J."/>
        </authorList>
    </citation>
    <scope>NUCLEOTIDE SEQUENCE [LARGE SCALE GENOMIC DNA]</scope>
</reference>
<proteinExistence type="predicted"/>
<sequence>MGQIQGEQLWFAQQRPEIDIEKATGVADPGLSFVGQGRLESKEVEVVVHKRKEVEPGWNGQMGGPGSEDLAISWKLALFLACSTGIELASGHRGSYLAPFLPSEAAEPTYQMLQNLPAFAAHLCK</sequence>
<organism evidence="1 2">
    <name type="scientific">Myotis davidii</name>
    <name type="common">David's myotis</name>
    <dbReference type="NCBI Taxonomy" id="225400"/>
    <lineage>
        <taxon>Eukaryota</taxon>
        <taxon>Metazoa</taxon>
        <taxon>Chordata</taxon>
        <taxon>Craniata</taxon>
        <taxon>Vertebrata</taxon>
        <taxon>Euteleostomi</taxon>
        <taxon>Mammalia</taxon>
        <taxon>Eutheria</taxon>
        <taxon>Laurasiatheria</taxon>
        <taxon>Chiroptera</taxon>
        <taxon>Yangochiroptera</taxon>
        <taxon>Vespertilionidae</taxon>
        <taxon>Myotis</taxon>
    </lineage>
</organism>
<gene>
    <name evidence="1" type="ORF">MDA_GLEAN10017066</name>
</gene>